<evidence type="ECO:0000256" key="2">
    <source>
        <dbReference type="ARBA" id="ARBA00011881"/>
    </source>
</evidence>
<comment type="similarity">
    <text evidence="1 9">Belongs to the short-chain dehydrogenases/reductases (SDR) family.</text>
</comment>
<dbReference type="PRINTS" id="PR00080">
    <property type="entry name" value="SDRFAMILY"/>
</dbReference>
<protein>
    <recommendedName>
        <fullName evidence="8">Serine 3-dehydrogenase</fullName>
        <ecNumber evidence="7">1.1.1.276</ecNumber>
    </recommendedName>
</protein>
<keyword evidence="12" id="KW-1185">Reference proteome</keyword>
<name>A0A1C3X1M2_9HYPH</name>
<gene>
    <name evidence="11" type="ORF">GA0061102_105044</name>
</gene>
<dbReference type="Pfam" id="PF00106">
    <property type="entry name" value="adh_short"/>
    <property type="match status" value="1"/>
</dbReference>
<reference evidence="12" key="1">
    <citation type="submission" date="2016-08" db="EMBL/GenBank/DDBJ databases">
        <authorList>
            <person name="Varghese N."/>
            <person name="Submissions Spin"/>
        </authorList>
    </citation>
    <scope>NUCLEOTIDE SEQUENCE [LARGE SCALE GENOMIC DNA]</scope>
    <source>
        <strain evidence="12">HAMBI 2971</strain>
    </source>
</reference>
<feature type="domain" description="Ketoreductase" evidence="10">
    <location>
        <begin position="7"/>
        <end position="189"/>
    </location>
</feature>
<organism evidence="11 12">
    <name type="scientific">Rhizobium miluonense</name>
    <dbReference type="NCBI Taxonomy" id="411945"/>
    <lineage>
        <taxon>Bacteria</taxon>
        <taxon>Pseudomonadati</taxon>
        <taxon>Pseudomonadota</taxon>
        <taxon>Alphaproteobacteria</taxon>
        <taxon>Hyphomicrobiales</taxon>
        <taxon>Rhizobiaceae</taxon>
        <taxon>Rhizobium/Agrobacterium group</taxon>
        <taxon>Rhizobium</taxon>
    </lineage>
</organism>
<proteinExistence type="inferred from homology"/>
<evidence type="ECO:0000256" key="1">
    <source>
        <dbReference type="ARBA" id="ARBA00006484"/>
    </source>
</evidence>
<dbReference type="PANTHER" id="PTHR43115">
    <property type="entry name" value="DEHYDROGENASE/REDUCTASE SDR FAMILY MEMBER 11"/>
    <property type="match status" value="1"/>
</dbReference>
<dbReference type="AlphaFoldDB" id="A0A1C3X1M2"/>
<dbReference type="InterPro" id="IPR057326">
    <property type="entry name" value="KR_dom"/>
</dbReference>
<keyword evidence="3" id="KW-0521">NADP</keyword>
<dbReference type="STRING" id="411945.GA0061102_105044"/>
<keyword evidence="4" id="KW-0560">Oxidoreductase</keyword>
<dbReference type="EC" id="1.1.1.276" evidence="7"/>
<dbReference type="Gene3D" id="3.40.50.720">
    <property type="entry name" value="NAD(P)-binding Rossmann-like Domain"/>
    <property type="match status" value="1"/>
</dbReference>
<comment type="subunit">
    <text evidence="2">Homotetramer.</text>
</comment>
<accession>A0A1C3X1M2</accession>
<dbReference type="InterPro" id="IPR002347">
    <property type="entry name" value="SDR_fam"/>
</dbReference>
<dbReference type="EMBL" id="FMAH01000050">
    <property type="protein sequence ID" value="SCB45874.1"/>
    <property type="molecule type" value="Genomic_DNA"/>
</dbReference>
<dbReference type="PRINTS" id="PR00081">
    <property type="entry name" value="GDHRDH"/>
</dbReference>
<sequence>MNMSLNKVVLITGASSGIGAGIARELGMAGAKLMLGARRTDRLEALANEIRENGGEAATLRLDVTDRSDVAAFAETARRNFGRIDVIVNNAGVMPLSLMASLKVDEWDRMVDVNIKGVLYGIAAVLPEMTARGSGHIINIASIGALSVSPTAAVYCATKYAVRAISDGLRQENEKIRVTCIHPGVVESELAHTITDPVAVEAMETYRATALQPDAIGRAVRYAIEQPDDVDVNEIVIRPTRNQ</sequence>
<dbReference type="PANTHER" id="PTHR43115:SF4">
    <property type="entry name" value="DEHYDROGENASE_REDUCTASE SDR FAMILY MEMBER 11"/>
    <property type="match status" value="1"/>
</dbReference>
<dbReference type="SMART" id="SM00822">
    <property type="entry name" value="PKS_KR"/>
    <property type="match status" value="1"/>
</dbReference>
<comment type="catalytic activity">
    <reaction evidence="5">
        <text>L-serine + NADP(+) = aminoacetaldehyde + CO2 + NADPH</text>
        <dbReference type="Rhea" id="RHEA:43620"/>
        <dbReference type="ChEBI" id="CHEBI:16526"/>
        <dbReference type="ChEBI" id="CHEBI:33384"/>
        <dbReference type="ChEBI" id="CHEBI:57783"/>
        <dbReference type="ChEBI" id="CHEBI:58213"/>
        <dbReference type="ChEBI" id="CHEBI:58349"/>
        <dbReference type="EC" id="1.1.1.276"/>
    </reaction>
</comment>
<dbReference type="PROSITE" id="PS00061">
    <property type="entry name" value="ADH_SHORT"/>
    <property type="match status" value="1"/>
</dbReference>
<evidence type="ECO:0000313" key="11">
    <source>
        <dbReference type="EMBL" id="SCB45874.1"/>
    </source>
</evidence>
<evidence type="ECO:0000256" key="6">
    <source>
        <dbReference type="ARBA" id="ARBA00055659"/>
    </source>
</evidence>
<evidence type="ECO:0000256" key="8">
    <source>
        <dbReference type="ARBA" id="ARBA00067139"/>
    </source>
</evidence>
<evidence type="ECO:0000256" key="4">
    <source>
        <dbReference type="ARBA" id="ARBA00023002"/>
    </source>
</evidence>
<dbReference type="FunFam" id="3.40.50.720:FF:000047">
    <property type="entry name" value="NADP-dependent L-serine/L-allo-threonine dehydrogenase"/>
    <property type="match status" value="1"/>
</dbReference>
<evidence type="ECO:0000256" key="5">
    <source>
        <dbReference type="ARBA" id="ARBA00052384"/>
    </source>
</evidence>
<evidence type="ECO:0000256" key="3">
    <source>
        <dbReference type="ARBA" id="ARBA00022857"/>
    </source>
</evidence>
<comment type="function">
    <text evidence="6">Catalyzes the oxidation of the hydroxyl group of serine to form 2-aminomalonate semialdehyde which is spontaneously converted into 2-aminoacetaldehyde and CO(2). Also acts on D-serine, L-glycerate, D-glycerate and 2-methyl-DL-serine. Does not act on O-methyl-DL-serine and L-threonine.</text>
</comment>
<evidence type="ECO:0000313" key="12">
    <source>
        <dbReference type="Proteomes" id="UP000199435"/>
    </source>
</evidence>
<dbReference type="InterPro" id="IPR036291">
    <property type="entry name" value="NAD(P)-bd_dom_sf"/>
</dbReference>
<dbReference type="InterPro" id="IPR020904">
    <property type="entry name" value="Sc_DH/Rdtase_CS"/>
</dbReference>
<dbReference type="GO" id="GO:0031132">
    <property type="term" value="F:serine 3-dehydrogenase activity"/>
    <property type="evidence" value="ECO:0007669"/>
    <property type="project" value="UniProtKB-EC"/>
</dbReference>
<dbReference type="Proteomes" id="UP000199435">
    <property type="component" value="Unassembled WGS sequence"/>
</dbReference>
<evidence type="ECO:0000256" key="7">
    <source>
        <dbReference type="ARBA" id="ARBA00066862"/>
    </source>
</evidence>
<dbReference type="SUPFAM" id="SSF51735">
    <property type="entry name" value="NAD(P)-binding Rossmann-fold domains"/>
    <property type="match status" value="1"/>
</dbReference>
<evidence type="ECO:0000259" key="10">
    <source>
        <dbReference type="SMART" id="SM00822"/>
    </source>
</evidence>
<evidence type="ECO:0000256" key="9">
    <source>
        <dbReference type="RuleBase" id="RU000363"/>
    </source>
</evidence>